<dbReference type="Proteomes" id="UP001152795">
    <property type="component" value="Unassembled WGS sequence"/>
</dbReference>
<evidence type="ECO:0000313" key="1">
    <source>
        <dbReference type="EMBL" id="CAB4015584.1"/>
    </source>
</evidence>
<dbReference type="OrthoDB" id="10034833at2759"/>
<dbReference type="EMBL" id="CACRXK020008773">
    <property type="protein sequence ID" value="CAB4015584.1"/>
    <property type="molecule type" value="Genomic_DNA"/>
</dbReference>
<comment type="caution">
    <text evidence="1">The sequence shown here is derived from an EMBL/GenBank/DDBJ whole genome shotgun (WGS) entry which is preliminary data.</text>
</comment>
<name>A0A6S7IA73_PARCT</name>
<gene>
    <name evidence="1" type="ORF">PACLA_8A001528</name>
</gene>
<dbReference type="Gene3D" id="3.40.395.10">
    <property type="entry name" value="Adenoviral Proteinase, Chain A"/>
    <property type="match status" value="1"/>
</dbReference>
<evidence type="ECO:0000313" key="2">
    <source>
        <dbReference type="Proteomes" id="UP001152795"/>
    </source>
</evidence>
<proteinExistence type="predicted"/>
<dbReference type="AlphaFoldDB" id="A0A6S7IA73"/>
<accession>A0A6S7IA73</accession>
<reference evidence="1" key="1">
    <citation type="submission" date="2020-04" db="EMBL/GenBank/DDBJ databases">
        <authorList>
            <person name="Alioto T."/>
            <person name="Alioto T."/>
            <person name="Gomez Garrido J."/>
        </authorList>
    </citation>
    <scope>NUCLEOTIDE SEQUENCE</scope>
    <source>
        <strain evidence="1">A484AB</strain>
    </source>
</reference>
<sequence>MNLLQIMNILKSDSFTKTVFTDVLPSDRLPHEIRKRPRGYIPNTDSSEGPGKHWVAVYLTEDGKGEFWDSYGKAPGF</sequence>
<keyword evidence="2" id="KW-1185">Reference proteome</keyword>
<protein>
    <submittedName>
        <fullName evidence="1">Uncharacterized protein</fullName>
    </submittedName>
</protein>
<organism evidence="1 2">
    <name type="scientific">Paramuricea clavata</name>
    <name type="common">Red gorgonian</name>
    <name type="synonym">Violescent sea-whip</name>
    <dbReference type="NCBI Taxonomy" id="317549"/>
    <lineage>
        <taxon>Eukaryota</taxon>
        <taxon>Metazoa</taxon>
        <taxon>Cnidaria</taxon>
        <taxon>Anthozoa</taxon>
        <taxon>Octocorallia</taxon>
        <taxon>Malacalcyonacea</taxon>
        <taxon>Plexauridae</taxon>
        <taxon>Paramuricea</taxon>
    </lineage>
</organism>